<name>A0ABV9TTR1_9ACTN</name>
<dbReference type="CDD" id="cd00531">
    <property type="entry name" value="NTF2_like"/>
    <property type="match status" value="1"/>
</dbReference>
<keyword evidence="3" id="KW-1185">Reference proteome</keyword>
<gene>
    <name evidence="2" type="ORF">ACFPCY_08510</name>
</gene>
<dbReference type="SUPFAM" id="SSF54427">
    <property type="entry name" value="NTF2-like"/>
    <property type="match status" value="1"/>
</dbReference>
<dbReference type="Gene3D" id="3.10.450.50">
    <property type="match status" value="1"/>
</dbReference>
<accession>A0ABV9TTR1</accession>
<dbReference type="InterPro" id="IPR032710">
    <property type="entry name" value="NTF2-like_dom_sf"/>
</dbReference>
<dbReference type="EMBL" id="JBHSIT010000002">
    <property type="protein sequence ID" value="MFC4907359.1"/>
    <property type="molecule type" value="Genomic_DNA"/>
</dbReference>
<feature type="domain" description="SnoaL-like" evidence="1">
    <location>
        <begin position="5"/>
        <end position="130"/>
    </location>
</feature>
<dbReference type="InterPro" id="IPR037401">
    <property type="entry name" value="SnoaL-like"/>
</dbReference>
<protein>
    <submittedName>
        <fullName evidence="2">Nuclear transport factor 2 family protein</fullName>
    </submittedName>
</protein>
<dbReference type="Proteomes" id="UP001595872">
    <property type="component" value="Unassembled WGS sequence"/>
</dbReference>
<comment type="caution">
    <text evidence="2">The sequence shown here is derived from an EMBL/GenBank/DDBJ whole genome shotgun (WGS) entry which is preliminary data.</text>
</comment>
<evidence type="ECO:0000313" key="3">
    <source>
        <dbReference type="Proteomes" id="UP001595872"/>
    </source>
</evidence>
<sequence length="162" mass="17297">MTPTADRLDVADICTRMGWHADRREWDLLQGLFADRVILDYTSLNGGEPADLTPAQIVGGWRGVLGGFDATQHLIAGHLVTVEGDTAVCTANFQAVHRLANPHGSPLWTLGGTYRFGLVRTADGWRINALTMTATWADGNQHLMSLAAEAAAKTKETAGAGA</sequence>
<reference evidence="3" key="1">
    <citation type="journal article" date="2019" name="Int. J. Syst. Evol. Microbiol.">
        <title>The Global Catalogue of Microorganisms (GCM) 10K type strain sequencing project: providing services to taxonomists for standard genome sequencing and annotation.</title>
        <authorList>
            <consortium name="The Broad Institute Genomics Platform"/>
            <consortium name="The Broad Institute Genome Sequencing Center for Infectious Disease"/>
            <person name="Wu L."/>
            <person name="Ma J."/>
        </authorList>
    </citation>
    <scope>NUCLEOTIDE SEQUENCE [LARGE SCALE GENOMIC DNA]</scope>
    <source>
        <strain evidence="3">KLKA75</strain>
    </source>
</reference>
<dbReference type="RefSeq" id="WP_378253095.1">
    <property type="nucleotide sequence ID" value="NZ_JBHSIT010000002.1"/>
</dbReference>
<dbReference type="Pfam" id="PF13577">
    <property type="entry name" value="SnoaL_4"/>
    <property type="match status" value="1"/>
</dbReference>
<proteinExistence type="predicted"/>
<evidence type="ECO:0000313" key="2">
    <source>
        <dbReference type="EMBL" id="MFC4907359.1"/>
    </source>
</evidence>
<organism evidence="2 3">
    <name type="scientific">Actinomadura gamaensis</name>
    <dbReference type="NCBI Taxonomy" id="1763541"/>
    <lineage>
        <taxon>Bacteria</taxon>
        <taxon>Bacillati</taxon>
        <taxon>Actinomycetota</taxon>
        <taxon>Actinomycetes</taxon>
        <taxon>Streptosporangiales</taxon>
        <taxon>Thermomonosporaceae</taxon>
        <taxon>Actinomadura</taxon>
    </lineage>
</organism>
<evidence type="ECO:0000259" key="1">
    <source>
        <dbReference type="Pfam" id="PF13577"/>
    </source>
</evidence>